<dbReference type="PROSITE" id="PS00170">
    <property type="entry name" value="CSA_PPIASE_1"/>
    <property type="match status" value="1"/>
</dbReference>
<comment type="caution">
    <text evidence="8">The sequence shown here is derived from an EMBL/GenBank/DDBJ whole genome shotgun (WGS) entry which is preliminary data.</text>
</comment>
<dbReference type="GO" id="GO:0006457">
    <property type="term" value="P:protein folding"/>
    <property type="evidence" value="ECO:0007669"/>
    <property type="project" value="InterPro"/>
</dbReference>
<reference evidence="8" key="1">
    <citation type="submission" date="2020-09" db="EMBL/GenBank/DDBJ databases">
        <title>Draft Genome Sequence of Paenibacillus sp. WST5.</title>
        <authorList>
            <person name="Bao Z."/>
        </authorList>
    </citation>
    <scope>NUCLEOTIDE SEQUENCE</scope>
    <source>
        <strain evidence="8">WST5</strain>
    </source>
</reference>
<organism evidence="8 9">
    <name type="scientific">Paenibacillus sedimenti</name>
    <dbReference type="NCBI Taxonomy" id="2770274"/>
    <lineage>
        <taxon>Bacteria</taxon>
        <taxon>Bacillati</taxon>
        <taxon>Bacillota</taxon>
        <taxon>Bacilli</taxon>
        <taxon>Bacillales</taxon>
        <taxon>Paenibacillaceae</taxon>
        <taxon>Paenibacillus</taxon>
    </lineage>
</organism>
<proteinExistence type="inferred from homology"/>
<name>A0A926QJF4_9BACL</name>
<keyword evidence="3 5" id="KW-0697">Rotamase</keyword>
<dbReference type="InterPro" id="IPR002130">
    <property type="entry name" value="Cyclophilin-type_PPIase_dom"/>
</dbReference>
<dbReference type="InterPro" id="IPR020892">
    <property type="entry name" value="Cyclophilin-type_PPIase_CS"/>
</dbReference>
<dbReference type="GO" id="GO:0003755">
    <property type="term" value="F:peptidyl-prolyl cis-trans isomerase activity"/>
    <property type="evidence" value="ECO:0007669"/>
    <property type="project" value="UniProtKB-UniRule"/>
</dbReference>
<feature type="signal peptide" evidence="5">
    <location>
        <begin position="1"/>
        <end position="22"/>
    </location>
</feature>
<dbReference type="CDD" id="cd00317">
    <property type="entry name" value="cyclophilin"/>
    <property type="match status" value="1"/>
</dbReference>
<dbReference type="SUPFAM" id="SSF50891">
    <property type="entry name" value="Cyclophilin-like"/>
    <property type="match status" value="1"/>
</dbReference>
<keyword evidence="9" id="KW-1185">Reference proteome</keyword>
<evidence type="ECO:0000313" key="9">
    <source>
        <dbReference type="Proteomes" id="UP000650466"/>
    </source>
</evidence>
<dbReference type="Proteomes" id="UP000650466">
    <property type="component" value="Unassembled WGS sequence"/>
</dbReference>
<comment type="similarity">
    <text evidence="5">Belongs to the cyclophilin-type PPIase family.</text>
</comment>
<sequence length="232" mass="24790">MNRKYSKLLPLTLLAMTVLISACGNKPAEIAGGTASPKSGAEPAAAASPNAPKQWSKAPDMSIDPNKSYQAEVTTSKGTFTIDLFAKEAPKTVNNFVFLSKEGFYNNVTFHRIIKTFMIQTGDPLGTGRGGPGYKFEDELKTSHKYEPGIVAMANSGKNTNGSQFFICSGGDCANLNQIPHYTIFGKVTDEGMATIAKIADTPVQMNPNGGDSSPSMPKEKVTINSITIKEK</sequence>
<feature type="region of interest" description="Disordered" evidence="6">
    <location>
        <begin position="203"/>
        <end position="232"/>
    </location>
</feature>
<dbReference type="PROSITE" id="PS51257">
    <property type="entry name" value="PROKAR_LIPOPROTEIN"/>
    <property type="match status" value="1"/>
</dbReference>
<dbReference type="PANTHER" id="PTHR45625">
    <property type="entry name" value="PEPTIDYL-PROLYL CIS-TRANS ISOMERASE-RELATED"/>
    <property type="match status" value="1"/>
</dbReference>
<feature type="region of interest" description="Disordered" evidence="6">
    <location>
        <begin position="32"/>
        <end position="64"/>
    </location>
</feature>
<dbReference type="EC" id="5.2.1.8" evidence="5"/>
<keyword evidence="5" id="KW-0732">Signal</keyword>
<dbReference type="EMBL" id="JACVVD010000003">
    <property type="protein sequence ID" value="MBD0380439.1"/>
    <property type="molecule type" value="Genomic_DNA"/>
</dbReference>
<evidence type="ECO:0000313" key="8">
    <source>
        <dbReference type="EMBL" id="MBD0380439.1"/>
    </source>
</evidence>
<evidence type="ECO:0000259" key="7">
    <source>
        <dbReference type="PROSITE" id="PS50072"/>
    </source>
</evidence>
<feature type="domain" description="PPIase cyclophilin-type" evidence="7">
    <location>
        <begin position="78"/>
        <end position="229"/>
    </location>
</feature>
<gene>
    <name evidence="8" type="ORF">ICC18_09960</name>
</gene>
<protein>
    <recommendedName>
        <fullName evidence="5">Peptidyl-prolyl cis-trans isomerase</fullName>
        <shortName evidence="5">PPIase</shortName>
        <ecNumber evidence="5">5.2.1.8</ecNumber>
    </recommendedName>
</protein>
<evidence type="ECO:0000256" key="6">
    <source>
        <dbReference type="SAM" id="MobiDB-lite"/>
    </source>
</evidence>
<dbReference type="AlphaFoldDB" id="A0A926QJF4"/>
<evidence type="ECO:0000256" key="3">
    <source>
        <dbReference type="ARBA" id="ARBA00023110"/>
    </source>
</evidence>
<feature type="compositionally biased region" description="Low complexity" evidence="6">
    <location>
        <begin position="35"/>
        <end position="52"/>
    </location>
</feature>
<evidence type="ECO:0000256" key="4">
    <source>
        <dbReference type="ARBA" id="ARBA00023235"/>
    </source>
</evidence>
<comment type="catalytic activity">
    <reaction evidence="1 5">
        <text>[protein]-peptidylproline (omega=180) = [protein]-peptidylproline (omega=0)</text>
        <dbReference type="Rhea" id="RHEA:16237"/>
        <dbReference type="Rhea" id="RHEA-COMP:10747"/>
        <dbReference type="Rhea" id="RHEA-COMP:10748"/>
        <dbReference type="ChEBI" id="CHEBI:83833"/>
        <dbReference type="ChEBI" id="CHEBI:83834"/>
        <dbReference type="EC" id="5.2.1.8"/>
    </reaction>
</comment>
<evidence type="ECO:0000256" key="2">
    <source>
        <dbReference type="ARBA" id="ARBA00002388"/>
    </source>
</evidence>
<evidence type="ECO:0000256" key="1">
    <source>
        <dbReference type="ARBA" id="ARBA00000971"/>
    </source>
</evidence>
<accession>A0A926QJF4</accession>
<evidence type="ECO:0000256" key="5">
    <source>
        <dbReference type="RuleBase" id="RU363019"/>
    </source>
</evidence>
<dbReference type="Gene3D" id="2.40.100.10">
    <property type="entry name" value="Cyclophilin-like"/>
    <property type="match status" value="1"/>
</dbReference>
<dbReference type="Pfam" id="PF00160">
    <property type="entry name" value="Pro_isomerase"/>
    <property type="match status" value="1"/>
</dbReference>
<feature type="compositionally biased region" description="Polar residues" evidence="6">
    <location>
        <begin position="223"/>
        <end position="232"/>
    </location>
</feature>
<dbReference type="PROSITE" id="PS50072">
    <property type="entry name" value="CSA_PPIASE_2"/>
    <property type="match status" value="1"/>
</dbReference>
<comment type="function">
    <text evidence="2 5">PPIases accelerate the folding of proteins. It catalyzes the cis-trans isomerization of proline imidic peptide bonds in oligopeptides.</text>
</comment>
<dbReference type="PANTHER" id="PTHR45625:SF4">
    <property type="entry name" value="PEPTIDYLPROLYL ISOMERASE DOMAIN AND WD REPEAT-CONTAINING PROTEIN 1"/>
    <property type="match status" value="1"/>
</dbReference>
<dbReference type="InterPro" id="IPR029000">
    <property type="entry name" value="Cyclophilin-like_dom_sf"/>
</dbReference>
<feature type="compositionally biased region" description="Polar residues" evidence="6">
    <location>
        <begin position="204"/>
        <end position="216"/>
    </location>
</feature>
<dbReference type="InterPro" id="IPR044666">
    <property type="entry name" value="Cyclophilin_A-like"/>
</dbReference>
<dbReference type="PRINTS" id="PR00153">
    <property type="entry name" value="CSAPPISMRASE"/>
</dbReference>
<feature type="chain" id="PRO_5039749767" description="Peptidyl-prolyl cis-trans isomerase" evidence="5">
    <location>
        <begin position="23"/>
        <end position="232"/>
    </location>
</feature>
<dbReference type="RefSeq" id="WP_188174241.1">
    <property type="nucleotide sequence ID" value="NZ_JACVVD010000003.1"/>
</dbReference>
<keyword evidence="4 5" id="KW-0413">Isomerase</keyword>